<reference evidence="2" key="1">
    <citation type="submission" date="2013-09" db="EMBL/GenBank/DDBJ databases">
        <authorList>
            <person name="Zeng Z."/>
            <person name="Chen C."/>
        </authorList>
    </citation>
    <scope>NUCLEOTIDE SEQUENCE [LARGE SCALE GENOMIC DNA]</scope>
    <source>
        <strain evidence="2">DK69</strain>
    </source>
</reference>
<name>V6SCI0_9FLAO</name>
<protein>
    <recommendedName>
        <fullName evidence="3">Glutaminyl-tRNA synthetase</fullName>
    </recommendedName>
</protein>
<reference evidence="1 2" key="2">
    <citation type="journal article" date="2015" name="Stand. Genomic Sci.">
        <title>High quality draft genomic sequence of Flavobacterium enshiense DK69(T) and comparison among Flavobacterium genomes.</title>
        <authorList>
            <person name="Zeng Z."/>
            <person name="Chen C."/>
            <person name="Du H."/>
            <person name="Wang G."/>
            <person name="Li M."/>
        </authorList>
    </citation>
    <scope>NUCLEOTIDE SEQUENCE [LARGE SCALE GENOMIC DNA]</scope>
    <source>
        <strain evidence="1 2">DK69</strain>
    </source>
</reference>
<dbReference type="STRING" id="1107311.Q767_11810"/>
<proteinExistence type="predicted"/>
<evidence type="ECO:0000313" key="2">
    <source>
        <dbReference type="Proteomes" id="UP000030149"/>
    </source>
</evidence>
<dbReference type="OrthoDB" id="1449018at2"/>
<dbReference type="EMBL" id="JRLZ01000010">
    <property type="protein sequence ID" value="KGO95478.1"/>
    <property type="molecule type" value="Genomic_DNA"/>
</dbReference>
<sequence>MKPKIYSSYEEIDRDLEILKLQKEIDVRKLALSMEKTLEGITPMGMVKNFLGNTGALLSKSDLLTGVMKSVVLPLLIRKFTKYME</sequence>
<dbReference type="eggNOG" id="ENOG502ZKAP">
    <property type="taxonomic scope" value="Bacteria"/>
</dbReference>
<dbReference type="Proteomes" id="UP000030149">
    <property type="component" value="Unassembled WGS sequence"/>
</dbReference>
<dbReference type="Pfam" id="PF19852">
    <property type="entry name" value="DUF6327"/>
    <property type="match status" value="1"/>
</dbReference>
<organism evidence="1 2">
    <name type="scientific">Flavobacterium enshiense DK69</name>
    <dbReference type="NCBI Taxonomy" id="1107311"/>
    <lineage>
        <taxon>Bacteria</taxon>
        <taxon>Pseudomonadati</taxon>
        <taxon>Bacteroidota</taxon>
        <taxon>Flavobacteriia</taxon>
        <taxon>Flavobacteriales</taxon>
        <taxon>Flavobacteriaceae</taxon>
        <taxon>Flavobacterium</taxon>
    </lineage>
</organism>
<dbReference type="AlphaFoldDB" id="V6SCI0"/>
<dbReference type="RefSeq" id="WP_023572623.1">
    <property type="nucleotide sequence ID" value="NZ_AVCS01000006.1"/>
</dbReference>
<gene>
    <name evidence="1" type="ORF">Q767_11810</name>
</gene>
<dbReference type="InterPro" id="IPR046290">
    <property type="entry name" value="DUF6327"/>
</dbReference>
<keyword evidence="2" id="KW-1185">Reference proteome</keyword>
<dbReference type="PATRIC" id="fig|1107311.3.peg.561"/>
<comment type="caution">
    <text evidence="1">The sequence shown here is derived from an EMBL/GenBank/DDBJ whole genome shotgun (WGS) entry which is preliminary data.</text>
</comment>
<evidence type="ECO:0000313" key="1">
    <source>
        <dbReference type="EMBL" id="KGO95478.1"/>
    </source>
</evidence>
<evidence type="ECO:0008006" key="3">
    <source>
        <dbReference type="Google" id="ProtNLM"/>
    </source>
</evidence>
<accession>V6SCI0</accession>